<feature type="transmembrane region" description="Helical" evidence="6">
    <location>
        <begin position="87"/>
        <end position="116"/>
    </location>
</feature>
<dbReference type="GO" id="GO:0046688">
    <property type="term" value="P:response to copper ion"/>
    <property type="evidence" value="ECO:0007669"/>
    <property type="project" value="UniProtKB-UniRule"/>
</dbReference>
<feature type="transmembrane region" description="Helical" evidence="6">
    <location>
        <begin position="128"/>
        <end position="147"/>
    </location>
</feature>
<dbReference type="EMBL" id="CP011494">
    <property type="protein sequence ID" value="AKO52433.1"/>
    <property type="molecule type" value="Genomic_DNA"/>
</dbReference>
<dbReference type="Pfam" id="PF05425">
    <property type="entry name" value="CopD"/>
    <property type="match status" value="1"/>
</dbReference>
<feature type="transmembrane region" description="Helical" evidence="6">
    <location>
        <begin position="232"/>
        <end position="259"/>
    </location>
</feature>
<keyword evidence="9" id="KW-1185">Reference proteome</keyword>
<feature type="transmembrane region" description="Helical" evidence="6">
    <location>
        <begin position="48"/>
        <end position="67"/>
    </location>
</feature>
<dbReference type="GO" id="GO:0006825">
    <property type="term" value="P:copper ion transport"/>
    <property type="evidence" value="ECO:0007669"/>
    <property type="project" value="InterPro"/>
</dbReference>
<feature type="transmembrane region" description="Helical" evidence="6">
    <location>
        <begin position="17"/>
        <end position="36"/>
    </location>
</feature>
<keyword evidence="2 6" id="KW-1003">Cell membrane</keyword>
<proteinExistence type="inferred from homology"/>
<dbReference type="KEGG" id="mpq:ABA45_08360"/>
<dbReference type="GO" id="GO:0005886">
    <property type="term" value="C:plasma membrane"/>
    <property type="evidence" value="ECO:0007669"/>
    <property type="project" value="UniProtKB-SubCell"/>
</dbReference>
<accession>A0A0H4I3S5</accession>
<name>A0A0H4I3S5_9GAMM</name>
<protein>
    <recommendedName>
        <fullName evidence="6">Copper resistance protein D</fullName>
    </recommendedName>
</protein>
<evidence type="ECO:0000256" key="1">
    <source>
        <dbReference type="ARBA" id="ARBA00004651"/>
    </source>
</evidence>
<evidence type="ECO:0000256" key="4">
    <source>
        <dbReference type="ARBA" id="ARBA00022989"/>
    </source>
</evidence>
<comment type="subcellular location">
    <subcellularLocation>
        <location evidence="6">Cell inner membrane</location>
        <topology evidence="6">Multi-pass membrane protein</topology>
    </subcellularLocation>
    <subcellularLocation>
        <location evidence="1">Cell membrane</location>
        <topology evidence="1">Multi-pass membrane protein</topology>
    </subcellularLocation>
</comment>
<evidence type="ECO:0000256" key="6">
    <source>
        <dbReference type="RuleBase" id="RU369037"/>
    </source>
</evidence>
<dbReference type="RefSeq" id="WP_048385290.1">
    <property type="nucleotide sequence ID" value="NZ_CP011494.1"/>
</dbReference>
<keyword evidence="3 6" id="KW-0812">Transmembrane</keyword>
<dbReference type="PATRIC" id="fig|330734.3.peg.1756"/>
<evidence type="ECO:0000256" key="5">
    <source>
        <dbReference type="ARBA" id="ARBA00023136"/>
    </source>
</evidence>
<feature type="transmembrane region" description="Helical" evidence="6">
    <location>
        <begin position="280"/>
        <end position="299"/>
    </location>
</feature>
<dbReference type="InterPro" id="IPR008457">
    <property type="entry name" value="Cu-R_CopD_dom"/>
</dbReference>
<sequence length="300" mass="33002">MELELTSWEFSTLITRWLLYVGVAGSVGGVCSLYLLKAHRGLQGALLKYAFCAVLLAVTSAFAYFFVRVGAVLEEGISGMFEPDIVLIIWNSAVGEALLLRVLGLFLLLVALVFLWRKRRLPAIWVEPGARVAWLGFSGLLLTATSFTEAGHAVSQSWVFQLVLVVHLSLAAWWVGTLYPLWLACHRLAFAEAHAVLHRFGQFAVAAVLLIVLAGLYLSYQLTAWNNLFTSSYGLFLITKLVLVLLLLGLAALHKFVLVPQLLSSQDASRLKKSLLIEKFTGAGIYFITTVLTTLVGPMM</sequence>
<feature type="domain" description="Copper resistance protein D" evidence="7">
    <location>
        <begin position="195"/>
        <end position="292"/>
    </location>
</feature>
<keyword evidence="4 6" id="KW-1133">Transmembrane helix</keyword>
<organism evidence="8 9">
    <name type="scientific">Marinobacter psychrophilus</name>
    <dbReference type="NCBI Taxonomy" id="330734"/>
    <lineage>
        <taxon>Bacteria</taxon>
        <taxon>Pseudomonadati</taxon>
        <taxon>Pseudomonadota</taxon>
        <taxon>Gammaproteobacteria</taxon>
        <taxon>Pseudomonadales</taxon>
        <taxon>Marinobacteraceae</taxon>
        <taxon>Marinobacter</taxon>
    </lineage>
</organism>
<evidence type="ECO:0000313" key="8">
    <source>
        <dbReference type="EMBL" id="AKO52433.1"/>
    </source>
</evidence>
<gene>
    <name evidence="8" type="ORF">ABA45_08360</name>
</gene>
<dbReference type="InterPro" id="IPR032694">
    <property type="entry name" value="CopC/D"/>
</dbReference>
<keyword evidence="6" id="KW-0997">Cell inner membrane</keyword>
<dbReference type="PANTHER" id="PTHR34820">
    <property type="entry name" value="INNER MEMBRANE PROTEIN YEBZ"/>
    <property type="match status" value="1"/>
</dbReference>
<dbReference type="AlphaFoldDB" id="A0A0H4I3S5"/>
<dbReference type="PANTHER" id="PTHR34820:SF4">
    <property type="entry name" value="INNER MEMBRANE PROTEIN YEBZ"/>
    <property type="match status" value="1"/>
</dbReference>
<reference evidence="8 9" key="1">
    <citation type="submission" date="2015-05" db="EMBL/GenBank/DDBJ databases">
        <title>Complete genome of Marinobacter psychrophilus strain 20041T isolated from sea-ice of the Canadian Basin.</title>
        <authorList>
            <person name="Song L."/>
            <person name="Ren L."/>
            <person name="Yu Y."/>
            <person name="Wang X."/>
        </authorList>
    </citation>
    <scope>NUCLEOTIDE SEQUENCE [LARGE SCALE GENOMIC DNA]</scope>
    <source>
        <strain evidence="8 9">20041</strain>
    </source>
</reference>
<evidence type="ECO:0000259" key="7">
    <source>
        <dbReference type="Pfam" id="PF05425"/>
    </source>
</evidence>
<feature type="transmembrane region" description="Helical" evidence="6">
    <location>
        <begin position="203"/>
        <end position="220"/>
    </location>
</feature>
<keyword evidence="6" id="KW-0186">Copper</keyword>
<comment type="function">
    <text evidence="6">Involved in copper resistance.</text>
</comment>
<dbReference type="STRING" id="330734.ABA45_08360"/>
<evidence type="ECO:0000256" key="2">
    <source>
        <dbReference type="ARBA" id="ARBA00022475"/>
    </source>
</evidence>
<dbReference type="Proteomes" id="UP000036406">
    <property type="component" value="Chromosome"/>
</dbReference>
<feature type="transmembrane region" description="Helical" evidence="6">
    <location>
        <begin position="159"/>
        <end position="182"/>
    </location>
</feature>
<comment type="similarity">
    <text evidence="6">Belongs to the CopD family.</text>
</comment>
<keyword evidence="5 6" id="KW-0472">Membrane</keyword>
<evidence type="ECO:0000313" key="9">
    <source>
        <dbReference type="Proteomes" id="UP000036406"/>
    </source>
</evidence>
<evidence type="ECO:0000256" key="3">
    <source>
        <dbReference type="ARBA" id="ARBA00022692"/>
    </source>
</evidence>